<keyword evidence="6" id="KW-1185">Reference proteome</keyword>
<dbReference type="CDD" id="cd06464">
    <property type="entry name" value="ACD_sHsps-like"/>
    <property type="match status" value="1"/>
</dbReference>
<comment type="similarity">
    <text evidence="1 2">Belongs to the small heat shock protein (HSP20) family.</text>
</comment>
<dbReference type="InterPro" id="IPR002068">
    <property type="entry name" value="A-crystallin/Hsp20_dom"/>
</dbReference>
<dbReference type="PROSITE" id="PS01031">
    <property type="entry name" value="SHSP"/>
    <property type="match status" value="1"/>
</dbReference>
<dbReference type="Pfam" id="PF00011">
    <property type="entry name" value="HSP20"/>
    <property type="match status" value="1"/>
</dbReference>
<dbReference type="SUPFAM" id="SSF49764">
    <property type="entry name" value="HSP20-like chaperones"/>
    <property type="match status" value="1"/>
</dbReference>
<evidence type="ECO:0000256" key="2">
    <source>
        <dbReference type="RuleBase" id="RU003616"/>
    </source>
</evidence>
<dbReference type="InterPro" id="IPR031107">
    <property type="entry name" value="Small_HSP"/>
</dbReference>
<feature type="region of interest" description="Disordered" evidence="3">
    <location>
        <begin position="1"/>
        <end position="26"/>
    </location>
</feature>
<evidence type="ECO:0000256" key="1">
    <source>
        <dbReference type="PROSITE-ProRule" id="PRU00285"/>
    </source>
</evidence>
<organism evidence="5 6">
    <name type="scientific">Azotobacter bryophylli</name>
    <dbReference type="NCBI Taxonomy" id="1986537"/>
    <lineage>
        <taxon>Bacteria</taxon>
        <taxon>Pseudomonadati</taxon>
        <taxon>Pseudomonadota</taxon>
        <taxon>Gammaproteobacteria</taxon>
        <taxon>Pseudomonadales</taxon>
        <taxon>Pseudomonadaceae</taxon>
        <taxon>Azotobacter</taxon>
    </lineage>
</organism>
<dbReference type="RefSeq" id="WP_377816852.1">
    <property type="nucleotide sequence ID" value="NZ_JBHRSJ010000035.1"/>
</dbReference>
<feature type="domain" description="SHSP" evidence="4">
    <location>
        <begin position="61"/>
        <end position="175"/>
    </location>
</feature>
<dbReference type="InterPro" id="IPR008978">
    <property type="entry name" value="HSP20-like_chaperone"/>
</dbReference>
<evidence type="ECO:0000313" key="5">
    <source>
        <dbReference type="EMBL" id="MFC2974597.1"/>
    </source>
</evidence>
<dbReference type="EMBL" id="JBHRSJ010000035">
    <property type="protein sequence ID" value="MFC2974597.1"/>
    <property type="molecule type" value="Genomic_DNA"/>
</dbReference>
<dbReference type="Gene3D" id="2.60.40.790">
    <property type="match status" value="1"/>
</dbReference>
<dbReference type="PANTHER" id="PTHR11527">
    <property type="entry name" value="HEAT-SHOCK PROTEIN 20 FAMILY MEMBER"/>
    <property type="match status" value="1"/>
</dbReference>
<dbReference type="Proteomes" id="UP001595457">
    <property type="component" value="Unassembled WGS sequence"/>
</dbReference>
<accession>A0ABV7AYP9</accession>
<protein>
    <submittedName>
        <fullName evidence="5">Hsp20/alpha crystallin family protein</fullName>
    </submittedName>
</protein>
<evidence type="ECO:0000313" key="6">
    <source>
        <dbReference type="Proteomes" id="UP001595457"/>
    </source>
</evidence>
<evidence type="ECO:0000256" key="3">
    <source>
        <dbReference type="SAM" id="MobiDB-lite"/>
    </source>
</evidence>
<evidence type="ECO:0000259" key="4">
    <source>
        <dbReference type="PROSITE" id="PS01031"/>
    </source>
</evidence>
<sequence>MADTEKQVPVNGESGKSPESPHPLERLRRQIDHLFSDFNRKALRSPFGRNLFEGEPLWSRELFSQGIPAVDISDKGDFYELSAELPGMDEKDVQVRLANRVLTIKGEKKEEKEDRKKDSYFSERYYGSFQRSFNLPEVVDTDRIEATFKKGVLTLNLPKKPEAVAAEKTIEIKPS</sequence>
<reference evidence="6" key="1">
    <citation type="journal article" date="2019" name="Int. J. Syst. Evol. Microbiol.">
        <title>The Global Catalogue of Microorganisms (GCM) 10K type strain sequencing project: providing services to taxonomists for standard genome sequencing and annotation.</title>
        <authorList>
            <consortium name="The Broad Institute Genomics Platform"/>
            <consortium name="The Broad Institute Genome Sequencing Center for Infectious Disease"/>
            <person name="Wu L."/>
            <person name="Ma J."/>
        </authorList>
    </citation>
    <scope>NUCLEOTIDE SEQUENCE [LARGE SCALE GENOMIC DNA]</scope>
    <source>
        <strain evidence="6">KCTC 62195</strain>
    </source>
</reference>
<proteinExistence type="inferred from homology"/>
<name>A0ABV7AYP9_9GAMM</name>
<gene>
    <name evidence="5" type="ORF">ACFOJE_20600</name>
</gene>
<comment type="caution">
    <text evidence="5">The sequence shown here is derived from an EMBL/GenBank/DDBJ whole genome shotgun (WGS) entry which is preliminary data.</text>
</comment>